<keyword evidence="4 6" id="KW-0378">Hydrolase</keyword>
<accession>E4T4R5</accession>
<dbReference type="GO" id="GO:0004252">
    <property type="term" value="F:serine-type endopeptidase activity"/>
    <property type="evidence" value="ECO:0007669"/>
    <property type="project" value="InterPro"/>
</dbReference>
<evidence type="ECO:0000256" key="4">
    <source>
        <dbReference type="ARBA" id="ARBA00022801"/>
    </source>
</evidence>
<comment type="catalytic activity">
    <reaction evidence="6">
        <text>Cleavage of hydrophobic, N-terminal signal or leader sequences from secreted and periplasmic proteins.</text>
        <dbReference type="EC" id="3.4.21.89"/>
    </reaction>
</comment>
<feature type="domain" description="Peptidase S26" evidence="7">
    <location>
        <begin position="201"/>
        <end position="281"/>
    </location>
</feature>
<dbReference type="CDD" id="cd06530">
    <property type="entry name" value="S26_SPase_I"/>
    <property type="match status" value="2"/>
</dbReference>
<proteinExistence type="inferred from homology"/>
<evidence type="ECO:0000256" key="1">
    <source>
        <dbReference type="ARBA" id="ARBA00009370"/>
    </source>
</evidence>
<evidence type="ECO:0000256" key="2">
    <source>
        <dbReference type="ARBA" id="ARBA00019232"/>
    </source>
</evidence>
<comment type="similarity">
    <text evidence="1 6">Belongs to the peptidase S26 family.</text>
</comment>
<dbReference type="MEROPS" id="S26.001"/>
<evidence type="ECO:0000256" key="6">
    <source>
        <dbReference type="RuleBase" id="RU362042"/>
    </source>
</evidence>
<evidence type="ECO:0000256" key="3">
    <source>
        <dbReference type="ARBA" id="ARBA00022670"/>
    </source>
</evidence>
<dbReference type="EMBL" id="CP002345">
    <property type="protein sequence ID" value="ADQ79709.1"/>
    <property type="molecule type" value="Genomic_DNA"/>
</dbReference>
<dbReference type="EC" id="3.4.21.89" evidence="6"/>
<feature type="transmembrane region" description="Helical" evidence="6">
    <location>
        <begin position="20"/>
        <end position="46"/>
    </location>
</feature>
<dbReference type="PROSITE" id="PS00501">
    <property type="entry name" value="SPASE_I_1"/>
    <property type="match status" value="1"/>
</dbReference>
<dbReference type="InterPro" id="IPR000223">
    <property type="entry name" value="Pept_S26A_signal_pept_1"/>
</dbReference>
<keyword evidence="6" id="KW-1133">Transmembrane helix</keyword>
<dbReference type="SUPFAM" id="SSF51306">
    <property type="entry name" value="LexA/Signal peptidase"/>
    <property type="match status" value="1"/>
</dbReference>
<evidence type="ECO:0000256" key="5">
    <source>
        <dbReference type="PIRSR" id="PIRSR600223-1"/>
    </source>
</evidence>
<gene>
    <name evidence="8" type="ordered locus">Palpr_1564</name>
</gene>
<dbReference type="NCBIfam" id="TIGR02227">
    <property type="entry name" value="sigpep_I_bact"/>
    <property type="match status" value="1"/>
</dbReference>
<keyword evidence="6" id="KW-0472">Membrane</keyword>
<feature type="domain" description="Peptidase S26" evidence="7">
    <location>
        <begin position="23"/>
        <end position="142"/>
    </location>
</feature>
<dbReference type="InterPro" id="IPR019533">
    <property type="entry name" value="Peptidase_S26"/>
</dbReference>
<dbReference type="Proteomes" id="UP000008718">
    <property type="component" value="Chromosome"/>
</dbReference>
<organism evidence="8 9">
    <name type="scientific">Paludibacter propionicigenes (strain DSM 17365 / JCM 13257 / WB4)</name>
    <dbReference type="NCBI Taxonomy" id="694427"/>
    <lineage>
        <taxon>Bacteria</taxon>
        <taxon>Pseudomonadati</taxon>
        <taxon>Bacteroidota</taxon>
        <taxon>Bacteroidia</taxon>
        <taxon>Bacteroidales</taxon>
        <taxon>Paludibacteraceae</taxon>
        <taxon>Paludibacter</taxon>
    </lineage>
</organism>
<dbReference type="InterPro" id="IPR036286">
    <property type="entry name" value="LexA/Signal_pep-like_sf"/>
</dbReference>
<dbReference type="InterPro" id="IPR019756">
    <property type="entry name" value="Pept_S26A_signal_pept_1_Ser-AS"/>
</dbReference>
<dbReference type="STRING" id="694427.Palpr_1564"/>
<sequence>MHSDKQSMKIKYRLQKFWKIALQVLVLILVSVILTIVLKVFCFASFKVPSGSMEPTLKTGDYIMVNKMILGPRIFKDWKFWASGNWKMKRLKGMRAIRRNEILVFNFPITNDNWSKIEMDFNAHYVKRCVGIPGDTFYIEDGFYKVKGCNDTLGAYGNQQALFARNDSTLNKIVFNCFPFDDLHHWTMKNFGPLYIPKAKDKIQIDSKNIELYRKMIVYETGKNVDVNHDIVTLGGKPLTAYVFKMNYYFMAGDYVMDSKDSRYWGLLPEDHIIGKVSFIWKSEDENTGKYRWERFFKGV</sequence>
<dbReference type="eggNOG" id="COG0681">
    <property type="taxonomic scope" value="Bacteria"/>
</dbReference>
<dbReference type="Pfam" id="PF10502">
    <property type="entry name" value="Peptidase_S26"/>
    <property type="match status" value="2"/>
</dbReference>
<evidence type="ECO:0000259" key="7">
    <source>
        <dbReference type="Pfam" id="PF10502"/>
    </source>
</evidence>
<dbReference type="Gene3D" id="2.10.109.10">
    <property type="entry name" value="Umud Fragment, subunit A"/>
    <property type="match status" value="2"/>
</dbReference>
<dbReference type="GO" id="GO:0016020">
    <property type="term" value="C:membrane"/>
    <property type="evidence" value="ECO:0007669"/>
    <property type="project" value="UniProtKB-SubCell"/>
</dbReference>
<keyword evidence="9" id="KW-1185">Reference proteome</keyword>
<protein>
    <recommendedName>
        <fullName evidence="2 6">Signal peptidase I</fullName>
        <ecNumber evidence="6">3.4.21.89</ecNumber>
    </recommendedName>
</protein>
<dbReference type="HOGENOM" id="CLU_028723_1_0_10"/>
<feature type="active site" evidence="5">
    <location>
        <position position="127"/>
    </location>
</feature>
<evidence type="ECO:0000313" key="9">
    <source>
        <dbReference type="Proteomes" id="UP000008718"/>
    </source>
</evidence>
<dbReference type="AlphaFoldDB" id="E4T4R5"/>
<comment type="subcellular location">
    <subcellularLocation>
        <location evidence="6">Membrane</location>
        <topology evidence="6">Single-pass type II membrane protein</topology>
    </subcellularLocation>
</comment>
<keyword evidence="3 6" id="KW-0645">Protease</keyword>
<feature type="active site" evidence="5">
    <location>
        <position position="52"/>
    </location>
</feature>
<dbReference type="PRINTS" id="PR00727">
    <property type="entry name" value="LEADERPTASE"/>
</dbReference>
<dbReference type="GO" id="GO:0009003">
    <property type="term" value="F:signal peptidase activity"/>
    <property type="evidence" value="ECO:0007669"/>
    <property type="project" value="UniProtKB-EC"/>
</dbReference>
<evidence type="ECO:0000313" key="8">
    <source>
        <dbReference type="EMBL" id="ADQ79709.1"/>
    </source>
</evidence>
<name>E4T4R5_PALPW</name>
<keyword evidence="6" id="KW-0812">Transmembrane</keyword>
<reference evidence="8 9" key="2">
    <citation type="journal article" date="2011" name="Stand. Genomic Sci.">
        <title>Complete genome sequence of Paludibacter propionicigenes type strain (WB4).</title>
        <authorList>
            <person name="Gronow S."/>
            <person name="Munk C."/>
            <person name="Lapidus A."/>
            <person name="Nolan M."/>
            <person name="Lucas S."/>
            <person name="Hammon N."/>
            <person name="Deshpande S."/>
            <person name="Cheng J.F."/>
            <person name="Tapia R."/>
            <person name="Han C."/>
            <person name="Goodwin L."/>
            <person name="Pitluck S."/>
            <person name="Liolios K."/>
            <person name="Ivanova N."/>
            <person name="Mavromatis K."/>
            <person name="Mikhailova N."/>
            <person name="Pati A."/>
            <person name="Chen A."/>
            <person name="Palaniappan K."/>
            <person name="Land M."/>
            <person name="Hauser L."/>
            <person name="Chang Y.J."/>
            <person name="Jeffries C.D."/>
            <person name="Brambilla E."/>
            <person name="Rohde M."/>
            <person name="Goker M."/>
            <person name="Detter J.C."/>
            <person name="Woyke T."/>
            <person name="Bristow J."/>
            <person name="Eisen J.A."/>
            <person name="Markowitz V."/>
            <person name="Hugenholtz P."/>
            <person name="Kyrpides N.C."/>
            <person name="Klenk H.P."/>
        </authorList>
    </citation>
    <scope>NUCLEOTIDE SEQUENCE [LARGE SCALE GENOMIC DNA]</scope>
    <source>
        <strain evidence="9">DSM 17365 / JCM 13257 / WB4</strain>
    </source>
</reference>
<dbReference type="PANTHER" id="PTHR43390">
    <property type="entry name" value="SIGNAL PEPTIDASE I"/>
    <property type="match status" value="1"/>
</dbReference>
<reference key="1">
    <citation type="submission" date="2010-11" db="EMBL/GenBank/DDBJ databases">
        <title>The complete genome of Paludibacter propionicigenes DSM 17365.</title>
        <authorList>
            <consortium name="US DOE Joint Genome Institute (JGI-PGF)"/>
            <person name="Lucas S."/>
            <person name="Copeland A."/>
            <person name="Lapidus A."/>
            <person name="Bruce D."/>
            <person name="Goodwin L."/>
            <person name="Pitluck S."/>
            <person name="Kyrpides N."/>
            <person name="Mavromatis K."/>
            <person name="Ivanova N."/>
            <person name="Munk A.C."/>
            <person name="Brettin T."/>
            <person name="Detter J.C."/>
            <person name="Han C."/>
            <person name="Tapia R."/>
            <person name="Land M."/>
            <person name="Hauser L."/>
            <person name="Markowitz V."/>
            <person name="Cheng J.-F."/>
            <person name="Hugenholtz P."/>
            <person name="Woyke T."/>
            <person name="Wu D."/>
            <person name="Gronow S."/>
            <person name="Wellnitz S."/>
            <person name="Brambilla E."/>
            <person name="Klenk H.-P."/>
            <person name="Eisen J.A."/>
        </authorList>
    </citation>
    <scope>NUCLEOTIDE SEQUENCE</scope>
    <source>
        <strain>WB4</strain>
    </source>
</reference>
<dbReference type="PANTHER" id="PTHR43390:SF1">
    <property type="entry name" value="CHLOROPLAST PROCESSING PEPTIDASE"/>
    <property type="match status" value="1"/>
</dbReference>
<dbReference type="KEGG" id="ppn:Palpr_1564"/>
<dbReference type="GO" id="GO:0006465">
    <property type="term" value="P:signal peptide processing"/>
    <property type="evidence" value="ECO:0007669"/>
    <property type="project" value="InterPro"/>
</dbReference>